<dbReference type="SMART" id="SM00248">
    <property type="entry name" value="ANK"/>
    <property type="match status" value="2"/>
</dbReference>
<dbReference type="Proteomes" id="UP000736335">
    <property type="component" value="Unassembled WGS sequence"/>
</dbReference>
<protein>
    <submittedName>
        <fullName evidence="1">Cytoplasmic protein</fullName>
    </submittedName>
</protein>
<keyword evidence="2" id="KW-1185">Reference proteome</keyword>
<dbReference type="OrthoDB" id="10057496at2759"/>
<dbReference type="Pfam" id="PF12796">
    <property type="entry name" value="Ank_2"/>
    <property type="match status" value="1"/>
</dbReference>
<proteinExistence type="predicted"/>
<dbReference type="PANTHER" id="PTHR47303:SF1">
    <property type="entry name" value="NF-KAPPA-B INHIBITOR BETA"/>
    <property type="match status" value="1"/>
</dbReference>
<reference evidence="1" key="2">
    <citation type="submission" date="2020-11" db="EMBL/GenBank/DDBJ databases">
        <authorList>
            <consortium name="DOE Joint Genome Institute"/>
            <person name="Kuo A."/>
            <person name="Miyauchi S."/>
            <person name="Kiss E."/>
            <person name="Drula E."/>
            <person name="Kohler A."/>
            <person name="Sanchez-Garcia M."/>
            <person name="Andreopoulos B."/>
            <person name="Barry K.W."/>
            <person name="Bonito G."/>
            <person name="Buee M."/>
            <person name="Carver A."/>
            <person name="Chen C."/>
            <person name="Cichocki N."/>
            <person name="Clum A."/>
            <person name="Culley D."/>
            <person name="Crous P.W."/>
            <person name="Fauchery L."/>
            <person name="Girlanda M."/>
            <person name="Hayes R."/>
            <person name="Keri Z."/>
            <person name="Labutti K."/>
            <person name="Lipzen A."/>
            <person name="Lombard V."/>
            <person name="Magnuson J."/>
            <person name="Maillard F."/>
            <person name="Morin E."/>
            <person name="Murat C."/>
            <person name="Nolan M."/>
            <person name="Ohm R."/>
            <person name="Pangilinan J."/>
            <person name="Pereira M."/>
            <person name="Perotto S."/>
            <person name="Peter M."/>
            <person name="Riley R."/>
            <person name="Sitrit Y."/>
            <person name="Stielow B."/>
            <person name="Szollosi G."/>
            <person name="Zifcakova L."/>
            <person name="Stursova M."/>
            <person name="Spatafora J.W."/>
            <person name="Tedersoo L."/>
            <person name="Vaario L.-M."/>
            <person name="Yamada A."/>
            <person name="Yan M."/>
            <person name="Wang P."/>
            <person name="Xu J."/>
            <person name="Bruns T."/>
            <person name="Baldrian P."/>
            <person name="Vilgalys R."/>
            <person name="Henrissat B."/>
            <person name="Grigoriev I.V."/>
            <person name="Hibbett D."/>
            <person name="Nagy L.G."/>
            <person name="Martin F.M."/>
        </authorList>
    </citation>
    <scope>NUCLEOTIDE SEQUENCE</scope>
    <source>
        <strain evidence="1">UH-Tt-Lm1</strain>
    </source>
</reference>
<accession>A0A9P6HCF4</accession>
<dbReference type="InterPro" id="IPR036770">
    <property type="entry name" value="Ankyrin_rpt-contain_sf"/>
</dbReference>
<dbReference type="AlphaFoldDB" id="A0A9P6HCF4"/>
<dbReference type="EMBL" id="WIUZ02000009">
    <property type="protein sequence ID" value="KAF9783979.1"/>
    <property type="molecule type" value="Genomic_DNA"/>
</dbReference>
<evidence type="ECO:0000313" key="2">
    <source>
        <dbReference type="Proteomes" id="UP000736335"/>
    </source>
</evidence>
<name>A0A9P6HCF4_9AGAM</name>
<evidence type="ECO:0000313" key="1">
    <source>
        <dbReference type="EMBL" id="KAF9783979.1"/>
    </source>
</evidence>
<dbReference type="InterPro" id="IPR002110">
    <property type="entry name" value="Ankyrin_rpt"/>
</dbReference>
<dbReference type="PANTHER" id="PTHR47303">
    <property type="match status" value="1"/>
</dbReference>
<dbReference type="Gene3D" id="1.25.40.20">
    <property type="entry name" value="Ankyrin repeat-containing domain"/>
    <property type="match status" value="1"/>
</dbReference>
<comment type="caution">
    <text evidence="1">The sequence shown here is derived from an EMBL/GenBank/DDBJ whole genome shotgun (WGS) entry which is preliminary data.</text>
</comment>
<gene>
    <name evidence="1" type="ORF">BJ322DRAFT_1100434</name>
</gene>
<organism evidence="1 2">
    <name type="scientific">Thelephora terrestris</name>
    <dbReference type="NCBI Taxonomy" id="56493"/>
    <lineage>
        <taxon>Eukaryota</taxon>
        <taxon>Fungi</taxon>
        <taxon>Dikarya</taxon>
        <taxon>Basidiomycota</taxon>
        <taxon>Agaricomycotina</taxon>
        <taxon>Agaricomycetes</taxon>
        <taxon>Thelephorales</taxon>
        <taxon>Thelephoraceae</taxon>
        <taxon>Thelephora</taxon>
    </lineage>
</organism>
<sequence>MAISSTPPPSPGDTEELLLIARYGELDELKSFIEKFGTKPLTDGRDEDGNTVLHMVCGNGHLDLLDYLVPDHVPPSFATVQNLSAGSTALHWATLNKQFDVVKRLVKLCGAEVLDIKNKSGRSAITEAEMNEWAEGVTWMVGVMNVDDTGGAAQETDEVVESEDVQVEIQDAEGRVAKLNMKDGQVEEIKNGSTLSSPQTT</sequence>
<dbReference type="SUPFAM" id="SSF48403">
    <property type="entry name" value="Ankyrin repeat"/>
    <property type="match status" value="1"/>
</dbReference>
<reference evidence="1" key="1">
    <citation type="journal article" date="2020" name="Nat. Commun.">
        <title>Large-scale genome sequencing of mycorrhizal fungi provides insights into the early evolution of symbiotic traits.</title>
        <authorList>
            <person name="Miyauchi S."/>
            <person name="Kiss E."/>
            <person name="Kuo A."/>
            <person name="Drula E."/>
            <person name="Kohler A."/>
            <person name="Sanchez-Garcia M."/>
            <person name="Morin E."/>
            <person name="Andreopoulos B."/>
            <person name="Barry K.W."/>
            <person name="Bonito G."/>
            <person name="Buee M."/>
            <person name="Carver A."/>
            <person name="Chen C."/>
            <person name="Cichocki N."/>
            <person name="Clum A."/>
            <person name="Culley D."/>
            <person name="Crous P.W."/>
            <person name="Fauchery L."/>
            <person name="Girlanda M."/>
            <person name="Hayes R.D."/>
            <person name="Keri Z."/>
            <person name="LaButti K."/>
            <person name="Lipzen A."/>
            <person name="Lombard V."/>
            <person name="Magnuson J."/>
            <person name="Maillard F."/>
            <person name="Murat C."/>
            <person name="Nolan M."/>
            <person name="Ohm R.A."/>
            <person name="Pangilinan J."/>
            <person name="Pereira M.F."/>
            <person name="Perotto S."/>
            <person name="Peter M."/>
            <person name="Pfister S."/>
            <person name="Riley R."/>
            <person name="Sitrit Y."/>
            <person name="Stielow J.B."/>
            <person name="Szollosi G."/>
            <person name="Zifcakova L."/>
            <person name="Stursova M."/>
            <person name="Spatafora J.W."/>
            <person name="Tedersoo L."/>
            <person name="Vaario L.M."/>
            <person name="Yamada A."/>
            <person name="Yan M."/>
            <person name="Wang P."/>
            <person name="Xu J."/>
            <person name="Bruns T."/>
            <person name="Baldrian P."/>
            <person name="Vilgalys R."/>
            <person name="Dunand C."/>
            <person name="Henrissat B."/>
            <person name="Grigoriev I.V."/>
            <person name="Hibbett D."/>
            <person name="Nagy L.G."/>
            <person name="Martin F.M."/>
        </authorList>
    </citation>
    <scope>NUCLEOTIDE SEQUENCE</scope>
    <source>
        <strain evidence="1">UH-Tt-Lm1</strain>
    </source>
</reference>